<dbReference type="Pfam" id="PF00589">
    <property type="entry name" value="Phage_integrase"/>
    <property type="match status" value="1"/>
</dbReference>
<accession>A0A5D0RMY5</accession>
<evidence type="ECO:0000313" key="6">
    <source>
        <dbReference type="EMBL" id="TYB82306.1"/>
    </source>
</evidence>
<keyword evidence="2" id="KW-0229">DNA integration</keyword>
<evidence type="ECO:0000256" key="1">
    <source>
        <dbReference type="ARBA" id="ARBA00008857"/>
    </source>
</evidence>
<dbReference type="EMBL" id="VSIY01000004">
    <property type="protein sequence ID" value="TYB82306.1"/>
    <property type="molecule type" value="Genomic_DNA"/>
</dbReference>
<dbReference type="InterPro" id="IPR002104">
    <property type="entry name" value="Integrase_catalytic"/>
</dbReference>
<dbReference type="InterPro" id="IPR050808">
    <property type="entry name" value="Phage_Integrase"/>
</dbReference>
<evidence type="ECO:0000256" key="2">
    <source>
        <dbReference type="ARBA" id="ARBA00022908"/>
    </source>
</evidence>
<keyword evidence="3" id="KW-0238">DNA-binding</keyword>
<sequence length="442" mass="49138">MANTLHRLTATEIKAARPGANLNDGGGLFYRADKTPGSGQWKLRFTSHDADFIARQAAKGSATRQRDMGLGTFPAITLAAARAKAAPLRASVDAGRDPIEDARREAEAAAQKAADAAQVRTAQEMTFGRYADEHFLPAMLPRFSNAAHIQQWRTTFATHAVKLRDIPLAEITREDVLSVLRPIWETKNVTASRSRERIERLFSHAIQNGQFRGDNPVAWSQFDHTLAPPKKLTHGHHTSIPHEKLADLMAVIRARQGGGVTALMLEWITLAACRTGEARFAVWDEIDLDQRVWSIPAARMKMRRDHVVPITERMVAILDEAKRHGSARVGSGGYVFLNDKGRHLSEMAALMFMRRLAGYEEFTVHGLRATFKGWAATATEFPRELIEEQLAHQLPAVERAYMRGSAVERRRPMMEAWASYCAGENASIDTLNVVSMSSGRGR</sequence>
<dbReference type="Gene3D" id="3.30.160.390">
    <property type="entry name" value="Integrase, DNA-binding domain"/>
    <property type="match status" value="1"/>
</dbReference>
<dbReference type="Gene3D" id="1.10.443.10">
    <property type="entry name" value="Intergrase catalytic core"/>
    <property type="match status" value="1"/>
</dbReference>
<evidence type="ECO:0000259" key="5">
    <source>
        <dbReference type="PROSITE" id="PS51898"/>
    </source>
</evidence>
<evidence type="ECO:0000256" key="4">
    <source>
        <dbReference type="ARBA" id="ARBA00023172"/>
    </source>
</evidence>
<dbReference type="GO" id="GO:0006310">
    <property type="term" value="P:DNA recombination"/>
    <property type="evidence" value="ECO:0007669"/>
    <property type="project" value="UniProtKB-KW"/>
</dbReference>
<dbReference type="InterPro" id="IPR038488">
    <property type="entry name" value="Integrase_DNA-bd_sf"/>
</dbReference>
<dbReference type="InterPro" id="IPR010998">
    <property type="entry name" value="Integrase_recombinase_N"/>
</dbReference>
<gene>
    <name evidence="6" type="ORF">FVF75_06180</name>
</gene>
<feature type="domain" description="Tyr recombinase" evidence="5">
    <location>
        <begin position="235"/>
        <end position="414"/>
    </location>
</feature>
<comment type="similarity">
    <text evidence="1">Belongs to the 'phage' integrase family.</text>
</comment>
<name>A0A5D0RMY5_9RHOB</name>
<organism evidence="6 7">
    <name type="scientific">Maritimibacter fusiformis</name>
    <dbReference type="NCBI Taxonomy" id="2603819"/>
    <lineage>
        <taxon>Bacteria</taxon>
        <taxon>Pseudomonadati</taxon>
        <taxon>Pseudomonadota</taxon>
        <taxon>Alphaproteobacteria</taxon>
        <taxon>Rhodobacterales</taxon>
        <taxon>Roseobacteraceae</taxon>
        <taxon>Maritimibacter</taxon>
    </lineage>
</organism>
<dbReference type="InterPro" id="IPR053876">
    <property type="entry name" value="Phage_int_M"/>
</dbReference>
<dbReference type="PANTHER" id="PTHR30629:SF6">
    <property type="entry name" value="PROPHAGE INTEGRASE INTA-RELATED"/>
    <property type="match status" value="1"/>
</dbReference>
<dbReference type="InterPro" id="IPR025166">
    <property type="entry name" value="Integrase_DNA_bind_dom"/>
</dbReference>
<dbReference type="Gene3D" id="1.10.150.130">
    <property type="match status" value="1"/>
</dbReference>
<dbReference type="RefSeq" id="WP_148377069.1">
    <property type="nucleotide sequence ID" value="NZ_VSIY01000004.1"/>
</dbReference>
<evidence type="ECO:0000313" key="7">
    <source>
        <dbReference type="Proteomes" id="UP000322080"/>
    </source>
</evidence>
<dbReference type="Pfam" id="PF22022">
    <property type="entry name" value="Phage_int_M"/>
    <property type="match status" value="1"/>
</dbReference>
<reference evidence="6 7" key="1">
    <citation type="submission" date="2019-08" db="EMBL/GenBank/DDBJ databases">
        <title>Identification of a novel species of the genus Boseongicola.</title>
        <authorList>
            <person name="Zhang X.-Q."/>
        </authorList>
    </citation>
    <scope>NUCLEOTIDE SEQUENCE [LARGE SCALE GENOMIC DNA]</scope>
    <source>
        <strain evidence="6 7">HY14</strain>
    </source>
</reference>
<protein>
    <submittedName>
        <fullName evidence="6">Tyrosine-type recombinase/integrase</fullName>
    </submittedName>
</protein>
<dbReference type="CDD" id="cd00801">
    <property type="entry name" value="INT_P4_C"/>
    <property type="match status" value="1"/>
</dbReference>
<dbReference type="SUPFAM" id="SSF56349">
    <property type="entry name" value="DNA breaking-rejoining enzymes"/>
    <property type="match status" value="1"/>
</dbReference>
<dbReference type="InterPro" id="IPR013762">
    <property type="entry name" value="Integrase-like_cat_sf"/>
</dbReference>
<keyword evidence="7" id="KW-1185">Reference proteome</keyword>
<dbReference type="GO" id="GO:0003677">
    <property type="term" value="F:DNA binding"/>
    <property type="evidence" value="ECO:0007669"/>
    <property type="project" value="UniProtKB-KW"/>
</dbReference>
<comment type="caution">
    <text evidence="6">The sequence shown here is derived from an EMBL/GenBank/DDBJ whole genome shotgun (WGS) entry which is preliminary data.</text>
</comment>
<dbReference type="PROSITE" id="PS51898">
    <property type="entry name" value="TYR_RECOMBINASE"/>
    <property type="match status" value="1"/>
</dbReference>
<dbReference type="PANTHER" id="PTHR30629">
    <property type="entry name" value="PROPHAGE INTEGRASE"/>
    <property type="match status" value="1"/>
</dbReference>
<evidence type="ECO:0000256" key="3">
    <source>
        <dbReference type="ARBA" id="ARBA00023125"/>
    </source>
</evidence>
<dbReference type="AlphaFoldDB" id="A0A5D0RMY5"/>
<keyword evidence="4" id="KW-0233">DNA recombination</keyword>
<dbReference type="GO" id="GO:0015074">
    <property type="term" value="P:DNA integration"/>
    <property type="evidence" value="ECO:0007669"/>
    <property type="project" value="UniProtKB-KW"/>
</dbReference>
<dbReference type="Pfam" id="PF13356">
    <property type="entry name" value="Arm-DNA-bind_3"/>
    <property type="match status" value="1"/>
</dbReference>
<dbReference type="InterPro" id="IPR011010">
    <property type="entry name" value="DNA_brk_join_enz"/>
</dbReference>
<proteinExistence type="inferred from homology"/>
<dbReference type="Proteomes" id="UP000322080">
    <property type="component" value="Unassembled WGS sequence"/>
</dbReference>